<evidence type="ECO:0000256" key="1">
    <source>
        <dbReference type="PROSITE-ProRule" id="PRU00339"/>
    </source>
</evidence>
<evidence type="ECO:0000313" key="2">
    <source>
        <dbReference type="EMBL" id="KAI5063512.1"/>
    </source>
</evidence>
<accession>A0A9D4U908</accession>
<reference evidence="2" key="1">
    <citation type="submission" date="2021-01" db="EMBL/GenBank/DDBJ databases">
        <title>Adiantum capillus-veneris genome.</title>
        <authorList>
            <person name="Fang Y."/>
            <person name="Liao Q."/>
        </authorList>
    </citation>
    <scope>NUCLEOTIDE SEQUENCE</scope>
    <source>
        <strain evidence="2">H3</strain>
        <tissue evidence="2">Leaf</tissue>
    </source>
</reference>
<dbReference type="EMBL" id="JABFUD020000021">
    <property type="protein sequence ID" value="KAI5063512.1"/>
    <property type="molecule type" value="Genomic_DNA"/>
</dbReference>
<feature type="repeat" description="TPR" evidence="1">
    <location>
        <begin position="278"/>
        <end position="311"/>
    </location>
</feature>
<proteinExistence type="predicted"/>
<gene>
    <name evidence="2" type="ORF">GOP47_0022059</name>
</gene>
<dbReference type="AlphaFoldDB" id="A0A9D4U908"/>
<dbReference type="PROSITE" id="PS50005">
    <property type="entry name" value="TPR"/>
    <property type="match status" value="1"/>
</dbReference>
<sequence length="320" mass="36495">MCRLRCCRSLYLRNVDVGLIIIQSKQPPSNSGFIWSRIWTGSVLVILHHKTVKNALGFTLATTWTLQISVLEARMTMATQNVVALDQIHMENVSQYNDIPPHDDEMPPEHDCIPPQHDQNANEDPYLNHELAQKIYKEKEIHVAKGDLSVLARSQQDKLKHQLNENPRDMRALQALLKAVLEQRDMLRALTVVETLLEVQPNNLEWKFLKARTHELLGELLMAKQEYEELLILQPLSARFIQGLAKLLNGAGEQTQALELIKEALNKAISEGKNVEARNLGVLLGQFYIQLGNFEDALHHLSSMIDEEPDDFRPHLCQVT</sequence>
<comment type="caution">
    <text evidence="2">The sequence shown here is derived from an EMBL/GenBank/DDBJ whole genome shotgun (WGS) entry which is preliminary data.</text>
</comment>
<dbReference type="InterPro" id="IPR019734">
    <property type="entry name" value="TPR_rpt"/>
</dbReference>
<keyword evidence="1" id="KW-0802">TPR repeat</keyword>
<dbReference type="Gene3D" id="1.25.40.10">
    <property type="entry name" value="Tetratricopeptide repeat domain"/>
    <property type="match status" value="1"/>
</dbReference>
<dbReference type="InterPro" id="IPR011990">
    <property type="entry name" value="TPR-like_helical_dom_sf"/>
</dbReference>
<keyword evidence="3" id="KW-1185">Reference proteome</keyword>
<evidence type="ECO:0000313" key="3">
    <source>
        <dbReference type="Proteomes" id="UP000886520"/>
    </source>
</evidence>
<dbReference type="SUPFAM" id="SSF48452">
    <property type="entry name" value="TPR-like"/>
    <property type="match status" value="1"/>
</dbReference>
<dbReference type="Proteomes" id="UP000886520">
    <property type="component" value="Chromosome 21"/>
</dbReference>
<dbReference type="OrthoDB" id="2012659at2759"/>
<organism evidence="2 3">
    <name type="scientific">Adiantum capillus-veneris</name>
    <name type="common">Maidenhair fern</name>
    <dbReference type="NCBI Taxonomy" id="13818"/>
    <lineage>
        <taxon>Eukaryota</taxon>
        <taxon>Viridiplantae</taxon>
        <taxon>Streptophyta</taxon>
        <taxon>Embryophyta</taxon>
        <taxon>Tracheophyta</taxon>
        <taxon>Polypodiopsida</taxon>
        <taxon>Polypodiidae</taxon>
        <taxon>Polypodiales</taxon>
        <taxon>Pteridineae</taxon>
        <taxon>Pteridaceae</taxon>
        <taxon>Vittarioideae</taxon>
        <taxon>Adiantum</taxon>
    </lineage>
</organism>
<name>A0A9D4U908_ADICA</name>
<protein>
    <submittedName>
        <fullName evidence="2">Uncharacterized protein</fullName>
    </submittedName>
</protein>